<keyword evidence="4" id="KW-0012">Acyltransferase</keyword>
<name>A0A4Y8A9M7_9SPHI</name>
<evidence type="ECO:0000256" key="2">
    <source>
        <dbReference type="ARBA" id="ARBA00022679"/>
    </source>
</evidence>
<dbReference type="InterPro" id="IPR011004">
    <property type="entry name" value="Trimer_LpxA-like_sf"/>
</dbReference>
<dbReference type="Pfam" id="PF00132">
    <property type="entry name" value="Hexapep"/>
    <property type="match status" value="1"/>
</dbReference>
<dbReference type="Proteomes" id="UP000583101">
    <property type="component" value="Unassembled WGS sequence"/>
</dbReference>
<proteinExistence type="inferred from homology"/>
<dbReference type="PANTHER" id="PTHR23416:SF23">
    <property type="entry name" value="ACETYLTRANSFERASE C18B11.09C-RELATED"/>
    <property type="match status" value="1"/>
</dbReference>
<keyword evidence="6" id="KW-1185">Reference proteome</keyword>
<evidence type="ECO:0000256" key="1">
    <source>
        <dbReference type="ARBA" id="ARBA00007274"/>
    </source>
</evidence>
<sequence>MHLVRKLYKILRGAFYRVARSYSWMITCLKFNLNGVQYNNDFICYGIPVVNVDLQGSFTIGKRFSFNSGKYFNMIGRQQPCFFIVAKNAALFIDDNVGLSATAIVCHNHISIGKNVKIGGNTVIYDTDFHSLDPQFRNSYPESLAGVKTRPVIIKDGAFIGAHCTILKGVTIGENAIVGAGSVVSQSIPGGQIWTGNPARYIKDSYTKPAEQIFQA</sequence>
<dbReference type="RefSeq" id="WP_134337505.1">
    <property type="nucleotide sequence ID" value="NZ_BMCZ01000006.1"/>
</dbReference>
<gene>
    <name evidence="4" type="ORF">E2R65_16035</name>
    <name evidence="3" type="ORF">GGR35_003139</name>
</gene>
<dbReference type="CDD" id="cd04647">
    <property type="entry name" value="LbH_MAT_like"/>
    <property type="match status" value="1"/>
</dbReference>
<reference evidence="4" key="2">
    <citation type="submission" date="2019-03" db="EMBL/GenBank/DDBJ databases">
        <authorList>
            <person name="Yan Y.-Q."/>
            <person name="Du Z.-J."/>
        </authorList>
    </citation>
    <scope>NUCLEOTIDE SEQUENCE</scope>
    <source>
        <strain evidence="4">PP-F2FG21</strain>
    </source>
</reference>
<reference evidence="4 5" key="1">
    <citation type="journal article" date="2016" name="Int. J. Syst. Evol. Microbiol.">
        <title>Proposal of Mucilaginibacter phyllosphaerae sp. nov. isolated from the phyllosphere of Galium album.</title>
        <authorList>
            <person name="Aydogan E.L."/>
            <person name="Busse H.J."/>
            <person name="Moser G."/>
            <person name="Muller C."/>
            <person name="Kampfer P."/>
            <person name="Glaeser S.P."/>
        </authorList>
    </citation>
    <scope>NUCLEOTIDE SEQUENCE [LARGE SCALE GENOMIC DNA]</scope>
    <source>
        <strain evidence="4 5">PP-F2FG21</strain>
    </source>
</reference>
<dbReference type="OrthoDB" id="9801697at2"/>
<comment type="caution">
    <text evidence="4">The sequence shown here is derived from an EMBL/GenBank/DDBJ whole genome shotgun (WGS) entry which is preliminary data.</text>
</comment>
<evidence type="ECO:0000313" key="6">
    <source>
        <dbReference type="Proteomes" id="UP000583101"/>
    </source>
</evidence>
<comment type="similarity">
    <text evidence="1">Belongs to the transferase hexapeptide repeat family.</text>
</comment>
<dbReference type="GO" id="GO:0008374">
    <property type="term" value="F:O-acyltransferase activity"/>
    <property type="evidence" value="ECO:0007669"/>
    <property type="project" value="TreeGrafter"/>
</dbReference>
<dbReference type="SUPFAM" id="SSF51161">
    <property type="entry name" value="Trimeric LpxA-like enzymes"/>
    <property type="match status" value="1"/>
</dbReference>
<accession>A0A4Y8A9M7</accession>
<evidence type="ECO:0000313" key="3">
    <source>
        <dbReference type="EMBL" id="MBB3970516.1"/>
    </source>
</evidence>
<evidence type="ECO:0000313" key="4">
    <source>
        <dbReference type="EMBL" id="TEW64531.1"/>
    </source>
</evidence>
<dbReference type="GO" id="GO:0005829">
    <property type="term" value="C:cytosol"/>
    <property type="evidence" value="ECO:0007669"/>
    <property type="project" value="TreeGrafter"/>
</dbReference>
<evidence type="ECO:0000313" key="5">
    <source>
        <dbReference type="Proteomes" id="UP000297248"/>
    </source>
</evidence>
<dbReference type="EMBL" id="JACIEG010000006">
    <property type="protein sequence ID" value="MBB3970516.1"/>
    <property type="molecule type" value="Genomic_DNA"/>
</dbReference>
<dbReference type="InterPro" id="IPR001451">
    <property type="entry name" value="Hexapep"/>
</dbReference>
<protein>
    <submittedName>
        <fullName evidence="3">Acetyltransferase-like isoleucine patch superfamily enzyme</fullName>
    </submittedName>
    <submittedName>
        <fullName evidence="4">Acyltransferase</fullName>
    </submittedName>
</protein>
<dbReference type="Proteomes" id="UP000297248">
    <property type="component" value="Unassembled WGS sequence"/>
</dbReference>
<dbReference type="AlphaFoldDB" id="A0A4Y8A9M7"/>
<reference evidence="3 6" key="3">
    <citation type="submission" date="2020-08" db="EMBL/GenBank/DDBJ databases">
        <title>Genomic Encyclopedia of Type Strains, Phase IV (KMG-IV): sequencing the most valuable type-strain genomes for metagenomic binning, comparative biology and taxonomic classification.</title>
        <authorList>
            <person name="Goeker M."/>
        </authorList>
    </citation>
    <scope>NUCLEOTIDE SEQUENCE [LARGE SCALE GENOMIC DNA]</scope>
    <source>
        <strain evidence="3 6">DSM 100995</strain>
    </source>
</reference>
<dbReference type="InterPro" id="IPR051159">
    <property type="entry name" value="Hexapeptide_acetyltransf"/>
</dbReference>
<organism evidence="4 5">
    <name type="scientific">Mucilaginibacter phyllosphaerae</name>
    <dbReference type="NCBI Taxonomy" id="1812349"/>
    <lineage>
        <taxon>Bacteria</taxon>
        <taxon>Pseudomonadati</taxon>
        <taxon>Bacteroidota</taxon>
        <taxon>Sphingobacteriia</taxon>
        <taxon>Sphingobacteriales</taxon>
        <taxon>Sphingobacteriaceae</taxon>
        <taxon>Mucilaginibacter</taxon>
    </lineage>
</organism>
<keyword evidence="2 4" id="KW-0808">Transferase</keyword>
<dbReference type="PANTHER" id="PTHR23416">
    <property type="entry name" value="SIALIC ACID SYNTHASE-RELATED"/>
    <property type="match status" value="1"/>
</dbReference>
<dbReference type="Gene3D" id="2.160.10.10">
    <property type="entry name" value="Hexapeptide repeat proteins"/>
    <property type="match status" value="1"/>
</dbReference>
<dbReference type="EMBL" id="SNQG01000006">
    <property type="protein sequence ID" value="TEW64531.1"/>
    <property type="molecule type" value="Genomic_DNA"/>
</dbReference>